<name>A0A0G1L687_9BACT</name>
<evidence type="ECO:0000313" key="1">
    <source>
        <dbReference type="EMBL" id="KKT91308.1"/>
    </source>
</evidence>
<reference evidence="1 2" key="1">
    <citation type="journal article" date="2015" name="Nature">
        <title>rRNA introns, odd ribosomes, and small enigmatic genomes across a large radiation of phyla.</title>
        <authorList>
            <person name="Brown C.T."/>
            <person name="Hug L.A."/>
            <person name="Thomas B.C."/>
            <person name="Sharon I."/>
            <person name="Castelle C.J."/>
            <person name="Singh A."/>
            <person name="Wilkins M.J."/>
            <person name="Williams K.H."/>
            <person name="Banfield J.F."/>
        </authorList>
    </citation>
    <scope>NUCLEOTIDE SEQUENCE [LARGE SCALE GENOMIC DNA]</scope>
</reference>
<gene>
    <name evidence="1" type="ORF">UW92_C0014G0008</name>
</gene>
<sequence>MLDEHAEALRRPACPVRAYARRLAPDDVFPVLETGSLKEQDVMGWYRVLVLVAYDVADVHADVAPVLKYAVALLEDKLHLLQVLAEVVKRADVLLPVVLHVKIGRAGHDELHGVIGHFCHAARVADYNKVFRIHAHIVLAGVSL</sequence>
<comment type="caution">
    <text evidence="1">The sequence shown here is derived from an EMBL/GenBank/DDBJ whole genome shotgun (WGS) entry which is preliminary data.</text>
</comment>
<dbReference type="EMBL" id="LCKF01000014">
    <property type="protein sequence ID" value="KKT91308.1"/>
    <property type="molecule type" value="Genomic_DNA"/>
</dbReference>
<accession>A0A0G1L687</accession>
<dbReference type="AlphaFoldDB" id="A0A0G1L687"/>
<organism evidence="1 2">
    <name type="scientific">Candidatus Jorgensenbacteria bacterium GW2011_GWA2_45_13</name>
    <dbReference type="NCBI Taxonomy" id="1618662"/>
    <lineage>
        <taxon>Bacteria</taxon>
        <taxon>Candidatus Joergenseniibacteriota</taxon>
    </lineage>
</organism>
<protein>
    <submittedName>
        <fullName evidence="1">Uncharacterized protein</fullName>
    </submittedName>
</protein>
<evidence type="ECO:0000313" key="2">
    <source>
        <dbReference type="Proteomes" id="UP000033966"/>
    </source>
</evidence>
<dbReference type="Proteomes" id="UP000033966">
    <property type="component" value="Unassembled WGS sequence"/>
</dbReference>
<proteinExistence type="predicted"/>